<keyword evidence="5" id="KW-1185">Reference proteome</keyword>
<dbReference type="Pfam" id="PF19081">
    <property type="entry name" value="Ig_7"/>
    <property type="match status" value="7"/>
</dbReference>
<comment type="caution">
    <text evidence="4">The sequence shown here is derived from an EMBL/GenBank/DDBJ whole genome shotgun (WGS) entry which is preliminary data.</text>
</comment>
<keyword evidence="1" id="KW-0732">Signal</keyword>
<feature type="domain" description="Secretion system C-terminal sorting" evidence="2">
    <location>
        <begin position="1227"/>
        <end position="1297"/>
    </location>
</feature>
<evidence type="ECO:0000313" key="5">
    <source>
        <dbReference type="Proteomes" id="UP001597469"/>
    </source>
</evidence>
<gene>
    <name evidence="4" type="ORF">ACFSUS_16990</name>
</gene>
<protein>
    <submittedName>
        <fullName evidence="4">T9SS type A sorting domain-containing protein</fullName>
    </submittedName>
</protein>
<name>A0ABW5M7I7_9BACT</name>
<feature type="domain" description="Ig-like" evidence="3">
    <location>
        <begin position="537"/>
        <end position="615"/>
    </location>
</feature>
<dbReference type="InterPro" id="IPR044023">
    <property type="entry name" value="Ig_7"/>
</dbReference>
<feature type="domain" description="Ig-like" evidence="3">
    <location>
        <begin position="290"/>
        <end position="368"/>
    </location>
</feature>
<dbReference type="NCBIfam" id="TIGR04183">
    <property type="entry name" value="Por_Secre_tail"/>
    <property type="match status" value="1"/>
</dbReference>
<evidence type="ECO:0000259" key="2">
    <source>
        <dbReference type="Pfam" id="PF18962"/>
    </source>
</evidence>
<feature type="domain" description="Ig-like" evidence="3">
    <location>
        <begin position="454"/>
        <end position="535"/>
    </location>
</feature>
<feature type="domain" description="Ig-like" evidence="3">
    <location>
        <begin position="126"/>
        <end position="206"/>
    </location>
</feature>
<organism evidence="4 5">
    <name type="scientific">Spirosoma soli</name>
    <dbReference type="NCBI Taxonomy" id="1770529"/>
    <lineage>
        <taxon>Bacteria</taxon>
        <taxon>Pseudomonadati</taxon>
        <taxon>Bacteroidota</taxon>
        <taxon>Cytophagia</taxon>
        <taxon>Cytophagales</taxon>
        <taxon>Cytophagaceae</taxon>
        <taxon>Spirosoma</taxon>
    </lineage>
</organism>
<evidence type="ECO:0000259" key="3">
    <source>
        <dbReference type="Pfam" id="PF19081"/>
    </source>
</evidence>
<feature type="signal peptide" evidence="1">
    <location>
        <begin position="1"/>
        <end position="25"/>
    </location>
</feature>
<evidence type="ECO:0000313" key="4">
    <source>
        <dbReference type="EMBL" id="MFD2572339.1"/>
    </source>
</evidence>
<dbReference type="Pfam" id="PF18962">
    <property type="entry name" value="Por_Secre_tail"/>
    <property type="match status" value="1"/>
</dbReference>
<reference evidence="5" key="1">
    <citation type="journal article" date="2019" name="Int. J. Syst. Evol. Microbiol.">
        <title>The Global Catalogue of Microorganisms (GCM) 10K type strain sequencing project: providing services to taxonomists for standard genome sequencing and annotation.</title>
        <authorList>
            <consortium name="The Broad Institute Genomics Platform"/>
            <consortium name="The Broad Institute Genome Sequencing Center for Infectious Disease"/>
            <person name="Wu L."/>
            <person name="Ma J."/>
        </authorList>
    </citation>
    <scope>NUCLEOTIDE SEQUENCE [LARGE SCALE GENOMIC DNA]</scope>
    <source>
        <strain evidence="5">KCTC 42805</strain>
    </source>
</reference>
<dbReference type="InterPro" id="IPR026444">
    <property type="entry name" value="Secre_tail"/>
</dbReference>
<dbReference type="Proteomes" id="UP001597469">
    <property type="component" value="Unassembled WGS sequence"/>
</dbReference>
<sequence length="1300" mass="132136">MKGRIFYSCLLIWLCILGLITASFAQTITTGTVTPTSVCSGGTVTVTFVTSGTFAASNTFTAQLSDPTGAFPANPTAIGTVKNAGTLTATIPANTAGGSSYRIRVVSSAPARVGTNSLVALTVNAPPNPTVTVPNPYCEGDPATALSATPSTGGTLNWYGTNATGGTRSGNAPTPNTSVIGTTPYYVSQTIGGCEGPRTSVPVTVKDKPNAPGASPIGYCVGQAASPLTATAVAGATLNWYTVPSNGTALSGAPTPSTTGAGSTTYYVSQTLNGCEGPRASIVVTVSAPPAAPTAPAPTTYCQGAQAIALSASGQGLKWYGTAATGGTASPTPTTPATTTDGTTNYYVSQTVNGCESARTAIAVVVKPQPASPTIPTTAPSYCQSQTAVALSATPSTGGTLNWYGTNATGGTPSPTANTPVTTQAGTVNYYVSQTVNSCESNRASIPVTIKSTPSAPTVASPVTACQSQTAVALTAAPSTGGTLNWYGTAPTGGTPSSAAPAPSTTALGSTTYYVSQSVAGCEGPRASLTVTVSPVPAPPTATAPAPFCQGATVQSLTATGQGLKWYGTAATGGTGSSNPTIPSTTTVGPATYYVTQTVNGCESGRTPIAVSIKPTPSAPATSAIEFCQGTPAPVLSATFVTNATPKWYGTAATGGTGATIPPALSNNTPGTTTYYVSQTLESCESPRASVNVRVKALPAAPGVNSISYCNNQVAQPLQAQGAELKWFDLTGNPLGGVPTPNTSIVGDQTFGVSQTVDNCEGPKATLTVTIKPLPGAPGVSPVSYCQKQQDQPAQNIDPLKANGSDLRWYTTDNNSIPNAPIPSIDQAGVQTYQVSQVVNGCEGAKATLQVTVNAVAAPVVPKPLVAYCINDNATPLEAVAASGASLRWIDPYNRPTNDAPTPSTLNTNVDPQGDAFYVYQIGANGCYSARSMIRVVVNTTPTLALVAPVASVNLGQTAPLHLRFTGSGPYSYTLTGGYAGTSRTSDTTIAVLPRGNTTYQVTAVQNGCGIGLPGNPATAMVTVRVPTVSTELISSSTLCAGTSLVVPFTTTGEFNQGNQFQIELASAADTSKKYDVLATANSSPVTGDLPSALPSGQYFVRVKASNPGIGVTGSNSPTMLTVRSLPSATLAGTQNIYEGTPANLTITLGGDGPWTIAYADSIRSYSAIATTNPYVSEVRPARTTNYRITSVSNSCGTGPSSGTATVAVLPLLGVEDNSLDPLVKTYPVPTTTTITVELDLPLTRDPATLTVIDFRGRTILQQLTRNRRNELDLTSQPNGLYMLRIQVGDRQTARKILKQ</sequence>
<proteinExistence type="predicted"/>
<evidence type="ECO:0000256" key="1">
    <source>
        <dbReference type="SAM" id="SignalP"/>
    </source>
</evidence>
<feature type="domain" description="Ig-like" evidence="3">
    <location>
        <begin position="209"/>
        <end position="287"/>
    </location>
</feature>
<feature type="domain" description="Ig-like" evidence="3">
    <location>
        <begin position="370"/>
        <end position="450"/>
    </location>
</feature>
<accession>A0ABW5M7I7</accession>
<dbReference type="RefSeq" id="WP_381524630.1">
    <property type="nucleotide sequence ID" value="NZ_JBHULN010000010.1"/>
</dbReference>
<feature type="chain" id="PRO_5046282934" evidence="1">
    <location>
        <begin position="26"/>
        <end position="1300"/>
    </location>
</feature>
<dbReference type="EMBL" id="JBHULN010000010">
    <property type="protein sequence ID" value="MFD2572339.1"/>
    <property type="molecule type" value="Genomic_DNA"/>
</dbReference>
<feature type="domain" description="Ig-like" evidence="3">
    <location>
        <begin position="617"/>
        <end position="696"/>
    </location>
</feature>